<accession>A0ABV8MS24</accession>
<name>A0ABV8MS24_9NEIS</name>
<gene>
    <name evidence="1" type="ORF">ACFOW7_16110</name>
</gene>
<evidence type="ECO:0000313" key="1">
    <source>
        <dbReference type="EMBL" id="MFC4160864.1"/>
    </source>
</evidence>
<dbReference type="RefSeq" id="WP_378166155.1">
    <property type="nucleotide sequence ID" value="NZ_JBHSBU010000001.1"/>
</dbReference>
<comment type="caution">
    <text evidence="1">The sequence shown here is derived from an EMBL/GenBank/DDBJ whole genome shotgun (WGS) entry which is preliminary data.</text>
</comment>
<reference evidence="2" key="1">
    <citation type="journal article" date="2019" name="Int. J. Syst. Evol. Microbiol.">
        <title>The Global Catalogue of Microorganisms (GCM) 10K type strain sequencing project: providing services to taxonomists for standard genome sequencing and annotation.</title>
        <authorList>
            <consortium name="The Broad Institute Genomics Platform"/>
            <consortium name="The Broad Institute Genome Sequencing Center for Infectious Disease"/>
            <person name="Wu L."/>
            <person name="Ma J."/>
        </authorList>
    </citation>
    <scope>NUCLEOTIDE SEQUENCE [LARGE SCALE GENOMIC DNA]</scope>
    <source>
        <strain evidence="2">LMG 29894</strain>
    </source>
</reference>
<proteinExistence type="predicted"/>
<protein>
    <submittedName>
        <fullName evidence="1">Uncharacterized protein</fullName>
    </submittedName>
</protein>
<sequence length="181" mass="20769">MTTDVKLGFSDVARLPCADESQYWTLQESGVVSVFKVGEVVEFAKVREALLDLLQSNPILWMRKRKTKEGSEVYLAENRTLDVPYISYWGISEPQRDQIFNAALLREVERRRFMFDSSLLTVLFFSKTAQENYLLVGLHQDLRQYLTPKKAVEHINRYVGLNVFGPAGIDLSFLLSDLAVE</sequence>
<keyword evidence="2" id="KW-1185">Reference proteome</keyword>
<dbReference type="EMBL" id="JBHSBU010000001">
    <property type="protein sequence ID" value="MFC4160864.1"/>
    <property type="molecule type" value="Genomic_DNA"/>
</dbReference>
<organism evidence="1 2">
    <name type="scientific">Chitinimonas lacunae</name>
    <dbReference type="NCBI Taxonomy" id="1963018"/>
    <lineage>
        <taxon>Bacteria</taxon>
        <taxon>Pseudomonadati</taxon>
        <taxon>Pseudomonadota</taxon>
        <taxon>Betaproteobacteria</taxon>
        <taxon>Neisseriales</taxon>
        <taxon>Chitinibacteraceae</taxon>
        <taxon>Chitinimonas</taxon>
    </lineage>
</organism>
<dbReference type="Proteomes" id="UP001595791">
    <property type="component" value="Unassembled WGS sequence"/>
</dbReference>
<evidence type="ECO:0000313" key="2">
    <source>
        <dbReference type="Proteomes" id="UP001595791"/>
    </source>
</evidence>